<protein>
    <submittedName>
        <fullName evidence="2 4">Uncharacterized protein</fullName>
    </submittedName>
</protein>
<proteinExistence type="predicted"/>
<dbReference type="Proteomes" id="UP000268014">
    <property type="component" value="Unassembled WGS sequence"/>
</dbReference>
<dbReference type="WBParaSite" id="HPLM_0001573101-mRNA-1">
    <property type="protein sequence ID" value="HPLM_0001573101-mRNA-1"/>
    <property type="gene ID" value="HPLM_0001573101"/>
</dbReference>
<dbReference type="OrthoDB" id="5908088at2759"/>
<name>A0A0N4WVK3_HAEPC</name>
<evidence type="ECO:0000313" key="2">
    <source>
        <dbReference type="EMBL" id="VDO57607.1"/>
    </source>
</evidence>
<evidence type="ECO:0000256" key="1">
    <source>
        <dbReference type="SAM" id="MobiDB-lite"/>
    </source>
</evidence>
<organism evidence="4">
    <name type="scientific">Haemonchus placei</name>
    <name type="common">Barber's pole worm</name>
    <dbReference type="NCBI Taxonomy" id="6290"/>
    <lineage>
        <taxon>Eukaryota</taxon>
        <taxon>Metazoa</taxon>
        <taxon>Ecdysozoa</taxon>
        <taxon>Nematoda</taxon>
        <taxon>Chromadorea</taxon>
        <taxon>Rhabditida</taxon>
        <taxon>Rhabditina</taxon>
        <taxon>Rhabditomorpha</taxon>
        <taxon>Strongyloidea</taxon>
        <taxon>Trichostrongylidae</taxon>
        <taxon>Haemonchus</taxon>
    </lineage>
</organism>
<accession>A0A0N4WVK3</accession>
<feature type="compositionally biased region" description="Polar residues" evidence="1">
    <location>
        <begin position="74"/>
        <end position="97"/>
    </location>
</feature>
<feature type="region of interest" description="Disordered" evidence="1">
    <location>
        <begin position="146"/>
        <end position="179"/>
    </location>
</feature>
<reference evidence="4" key="1">
    <citation type="submission" date="2017-02" db="UniProtKB">
        <authorList>
            <consortium name="WormBaseParasite"/>
        </authorList>
    </citation>
    <scope>IDENTIFICATION</scope>
</reference>
<feature type="compositionally biased region" description="Polar residues" evidence="1">
    <location>
        <begin position="170"/>
        <end position="179"/>
    </location>
</feature>
<keyword evidence="3" id="KW-1185">Reference proteome</keyword>
<reference evidence="2 3" key="2">
    <citation type="submission" date="2018-11" db="EMBL/GenBank/DDBJ databases">
        <authorList>
            <consortium name="Pathogen Informatics"/>
        </authorList>
    </citation>
    <scope>NUCLEOTIDE SEQUENCE [LARGE SCALE GENOMIC DNA]</scope>
    <source>
        <strain evidence="2 3">MHpl1</strain>
    </source>
</reference>
<gene>
    <name evidence="2" type="ORF">HPLM_LOCUS15723</name>
</gene>
<feature type="region of interest" description="Disordered" evidence="1">
    <location>
        <begin position="74"/>
        <end position="98"/>
    </location>
</feature>
<evidence type="ECO:0000313" key="3">
    <source>
        <dbReference type="Proteomes" id="UP000268014"/>
    </source>
</evidence>
<sequence>MKSSWKSARDHWKRWRNKVGTGSLALQRWLFEEPLKGTVSNTDEYGNIREALDEPRTSGISASNAPARVMRSSSSDYESTMNDSDSCGSNTSYTESSGLVRRATARVEAAWNVLSLCPPRVRGGAREPAKKKMDAINAIILDKEPAHVDAPASNDPTLQPEVDAPALNDPTFQPQEEEN</sequence>
<evidence type="ECO:0000313" key="4">
    <source>
        <dbReference type="WBParaSite" id="HPLM_0001573101-mRNA-1"/>
    </source>
</evidence>
<dbReference type="EMBL" id="UZAF01019095">
    <property type="protein sequence ID" value="VDO57607.1"/>
    <property type="molecule type" value="Genomic_DNA"/>
</dbReference>
<dbReference type="AlphaFoldDB" id="A0A0N4WVK3"/>